<evidence type="ECO:0000259" key="1">
    <source>
        <dbReference type="Pfam" id="PF13349"/>
    </source>
</evidence>
<dbReference type="AlphaFoldDB" id="A0AAJ1T090"/>
<comment type="caution">
    <text evidence="3">The sequence shown here is derived from an EMBL/GenBank/DDBJ whole genome shotgun (WGS) entry which is preliminary data.</text>
</comment>
<proteinExistence type="predicted"/>
<evidence type="ECO:0000259" key="2">
    <source>
        <dbReference type="Pfam" id="PF22746"/>
    </source>
</evidence>
<gene>
    <name evidence="3" type="ORF">J2S13_002360</name>
</gene>
<accession>A0AAJ1T090</accession>
<keyword evidence="4" id="KW-1185">Reference proteome</keyword>
<organism evidence="3 4">
    <name type="scientific">Oikeobacillus pervagus</name>
    <dbReference type="NCBI Taxonomy" id="1325931"/>
    <lineage>
        <taxon>Bacteria</taxon>
        <taxon>Bacillati</taxon>
        <taxon>Bacillota</taxon>
        <taxon>Bacilli</taxon>
        <taxon>Bacillales</taxon>
        <taxon>Bacillaceae</taxon>
        <taxon>Oikeobacillus</taxon>
    </lineage>
</organism>
<dbReference type="InterPro" id="IPR025164">
    <property type="entry name" value="Toastrack_DUF4097"/>
</dbReference>
<protein>
    <submittedName>
        <fullName evidence="3">DUF4097 and DUF4098 domain-containing protein YvlB</fullName>
    </submittedName>
</protein>
<name>A0AAJ1T090_9BACI</name>
<dbReference type="EMBL" id="JAUSUC010000031">
    <property type="protein sequence ID" value="MDQ0215939.1"/>
    <property type="molecule type" value="Genomic_DNA"/>
</dbReference>
<dbReference type="Pfam" id="PF13349">
    <property type="entry name" value="DUF4097"/>
    <property type="match status" value="1"/>
</dbReference>
<dbReference type="Proteomes" id="UP001237207">
    <property type="component" value="Unassembled WGS sequence"/>
</dbReference>
<reference evidence="3" key="1">
    <citation type="submission" date="2023-07" db="EMBL/GenBank/DDBJ databases">
        <title>Genomic Encyclopedia of Type Strains, Phase IV (KMG-IV): sequencing the most valuable type-strain genomes for metagenomic binning, comparative biology and taxonomic classification.</title>
        <authorList>
            <person name="Goeker M."/>
        </authorList>
    </citation>
    <scope>NUCLEOTIDE SEQUENCE</scope>
    <source>
        <strain evidence="3">DSM 23947</strain>
    </source>
</reference>
<dbReference type="Pfam" id="PF22746">
    <property type="entry name" value="SHOCT-like_DUF2089-C"/>
    <property type="match status" value="1"/>
</dbReference>
<evidence type="ECO:0000313" key="3">
    <source>
        <dbReference type="EMBL" id="MDQ0215939.1"/>
    </source>
</evidence>
<feature type="domain" description="YvlB/LiaX N-terminal" evidence="2">
    <location>
        <begin position="3"/>
        <end position="33"/>
    </location>
</feature>
<dbReference type="RefSeq" id="WP_307257937.1">
    <property type="nucleotide sequence ID" value="NZ_JAUSUC010000031.1"/>
</dbReference>
<evidence type="ECO:0000313" key="4">
    <source>
        <dbReference type="Proteomes" id="UP001237207"/>
    </source>
</evidence>
<sequence length="366" mass="41320">MQDERKRILELVEKGAITANDALTLLEALDEETKTKDQKESKMMNELVEVVSEKQKEESESTSKSNFEQTKEKLLNFVQMAVTKVKEIDLQLGKAVEFSHVFQHSQPNLNEIKVDMAYGNVILSPWEQEDVRVECQVKVYHSNQLDEARDTFLRNSHFNVRNGVLSFSTPFKWMKVETTFFIPNTLLNKISVKILNGSFDGRNIHTNDFEIKTGNGKIDIRKIIAEKMEAEAANGQMYITEANCGKLEAETITGSIQMDGTLKEIEAKSFNGNISCLIRNSTAKSIEVKAVTGNIEVNIPANTPIQGEIKTNLGNLLVPEQNVRIIENKKEMIQKQMIFQSEDESLKTSIQGESKTGSVMIKEIPQ</sequence>
<dbReference type="InterPro" id="IPR053959">
    <property type="entry name" value="YvlB/LiaX_N"/>
</dbReference>
<feature type="domain" description="DUF4097" evidence="1">
    <location>
        <begin position="110"/>
        <end position="322"/>
    </location>
</feature>